<reference evidence="2 3" key="1">
    <citation type="submission" date="2020-02" db="EMBL/GenBank/DDBJ databases">
        <title>Geodermatophilus sabuli CPCC 205279 I12A-02694.</title>
        <authorList>
            <person name="Jiang Z."/>
        </authorList>
    </citation>
    <scope>NUCLEOTIDE SEQUENCE [LARGE SCALE GENOMIC DNA]</scope>
    <source>
        <strain evidence="2 3">I12A-02694</strain>
    </source>
</reference>
<gene>
    <name evidence="2" type="ORF">GCU56_04125</name>
</gene>
<evidence type="ECO:0000313" key="2">
    <source>
        <dbReference type="EMBL" id="NEK57059.1"/>
    </source>
</evidence>
<dbReference type="InterPro" id="IPR015943">
    <property type="entry name" value="WD40/YVTN_repeat-like_dom_sf"/>
</dbReference>
<dbReference type="PROSITE" id="PS51257">
    <property type="entry name" value="PROKAR_LIPOPROTEIN"/>
    <property type="match status" value="1"/>
</dbReference>
<dbReference type="RefSeq" id="WP_163480250.1">
    <property type="nucleotide sequence ID" value="NZ_JAAGWF010000005.1"/>
</dbReference>
<name>A0A7K3VWN6_9ACTN</name>
<proteinExistence type="predicted"/>
<protein>
    <recommendedName>
        <fullName evidence="4">PQQ-like domain-containing protein</fullName>
    </recommendedName>
</protein>
<keyword evidence="1" id="KW-0732">Signal</keyword>
<dbReference type="Proteomes" id="UP000470246">
    <property type="component" value="Unassembled WGS sequence"/>
</dbReference>
<evidence type="ECO:0000313" key="3">
    <source>
        <dbReference type="Proteomes" id="UP000470246"/>
    </source>
</evidence>
<dbReference type="SUPFAM" id="SSF82171">
    <property type="entry name" value="DPP6 N-terminal domain-like"/>
    <property type="match status" value="1"/>
</dbReference>
<comment type="caution">
    <text evidence="2">The sequence shown here is derived from an EMBL/GenBank/DDBJ whole genome shotgun (WGS) entry which is preliminary data.</text>
</comment>
<dbReference type="Gene3D" id="2.130.10.10">
    <property type="entry name" value="YVTN repeat-like/Quinoprotein amine dehydrogenase"/>
    <property type="match status" value="1"/>
</dbReference>
<evidence type="ECO:0000256" key="1">
    <source>
        <dbReference type="SAM" id="SignalP"/>
    </source>
</evidence>
<feature type="chain" id="PRO_5038962886" description="PQQ-like domain-containing protein" evidence="1">
    <location>
        <begin position="23"/>
        <end position="356"/>
    </location>
</feature>
<dbReference type="EMBL" id="JAAGWF010000005">
    <property type="protein sequence ID" value="NEK57059.1"/>
    <property type="molecule type" value="Genomic_DNA"/>
</dbReference>
<dbReference type="AlphaFoldDB" id="A0A7K3VWN6"/>
<organism evidence="2 3">
    <name type="scientific">Geodermatophilus sabuli</name>
    <dbReference type="NCBI Taxonomy" id="1564158"/>
    <lineage>
        <taxon>Bacteria</taxon>
        <taxon>Bacillati</taxon>
        <taxon>Actinomycetota</taxon>
        <taxon>Actinomycetes</taxon>
        <taxon>Geodermatophilales</taxon>
        <taxon>Geodermatophilaceae</taxon>
        <taxon>Geodermatophilus</taxon>
    </lineage>
</organism>
<accession>A0A7K3VWN6</accession>
<keyword evidence="3" id="KW-1185">Reference proteome</keyword>
<sequence length="356" mass="34470">MTRARRAAATLAVALLVTGCTGADGDEPDGRETGDALLGTLDLDAAVGADVTLADLAPGPDGAPVALLTALDARQSWLVRITHGDGGPAADVRTIPPVPRDSGLAVAGDGTVLVVGDDLLAVPPDGEGPTAVPLPLGGPPSAVALDGRTLYLARGTALAAVDAATGAVRTTATAAAPVTHLALDPTGGLAALVNGGRKGGGTGAVLARYDTALRPVGEPVPLVPERGSSATALEVTADGVAVATVHLGEARSVGRLVTVADGAVQLSVDLDGAGDSALGLVVDPDGRSATVAVADLQFPAELVTVDLGSGDRIGAVKLCGGTGVFGAVAGSADGPTLVTGACVDEDGPQTTAFLVG</sequence>
<evidence type="ECO:0008006" key="4">
    <source>
        <dbReference type="Google" id="ProtNLM"/>
    </source>
</evidence>
<feature type="signal peptide" evidence="1">
    <location>
        <begin position="1"/>
        <end position="22"/>
    </location>
</feature>